<protein>
    <recommendedName>
        <fullName evidence="2">precorrin-2 dehydrogenase</fullName>
        <ecNumber evidence="2">1.3.1.76</ecNumber>
    </recommendedName>
</protein>
<evidence type="ECO:0000256" key="1">
    <source>
        <dbReference type="ARBA" id="ARBA00005010"/>
    </source>
</evidence>
<evidence type="ECO:0000256" key="4">
    <source>
        <dbReference type="ARBA" id="ARBA00023027"/>
    </source>
</evidence>
<organism evidence="8 9">
    <name type="scientific">Desmospora activa DSM 45169</name>
    <dbReference type="NCBI Taxonomy" id="1121389"/>
    <lineage>
        <taxon>Bacteria</taxon>
        <taxon>Bacillati</taxon>
        <taxon>Bacillota</taxon>
        <taxon>Bacilli</taxon>
        <taxon>Bacillales</taxon>
        <taxon>Thermoactinomycetaceae</taxon>
        <taxon>Desmospora</taxon>
    </lineage>
</organism>
<keyword evidence="4" id="KW-0520">NAD</keyword>
<name>A0A2T4Z865_9BACL</name>
<dbReference type="Pfam" id="PF13241">
    <property type="entry name" value="NAD_binding_7"/>
    <property type="match status" value="1"/>
</dbReference>
<dbReference type="SUPFAM" id="SSF51735">
    <property type="entry name" value="NAD(P)-binding Rossmann-fold domains"/>
    <property type="match status" value="1"/>
</dbReference>
<feature type="domain" description="Siroheme synthase central" evidence="7">
    <location>
        <begin position="119"/>
        <end position="141"/>
    </location>
</feature>
<dbReference type="Gene3D" id="1.10.8.610">
    <property type="entry name" value="SirC, precorrin-2 dehydrogenase, C-terminal helical domain-like"/>
    <property type="match status" value="1"/>
</dbReference>
<dbReference type="Proteomes" id="UP000241639">
    <property type="component" value="Unassembled WGS sequence"/>
</dbReference>
<keyword evidence="9" id="KW-1185">Reference proteome</keyword>
<dbReference type="AlphaFoldDB" id="A0A2T4Z865"/>
<comment type="catalytic activity">
    <reaction evidence="6">
        <text>precorrin-2 + NAD(+) = sirohydrochlorin + NADH + 2 H(+)</text>
        <dbReference type="Rhea" id="RHEA:15613"/>
        <dbReference type="ChEBI" id="CHEBI:15378"/>
        <dbReference type="ChEBI" id="CHEBI:57540"/>
        <dbReference type="ChEBI" id="CHEBI:57945"/>
        <dbReference type="ChEBI" id="CHEBI:58351"/>
        <dbReference type="ChEBI" id="CHEBI:58827"/>
        <dbReference type="EC" id="1.3.1.76"/>
    </reaction>
</comment>
<evidence type="ECO:0000259" key="7">
    <source>
        <dbReference type="Pfam" id="PF14824"/>
    </source>
</evidence>
<dbReference type="GO" id="GO:0004325">
    <property type="term" value="F:ferrochelatase activity"/>
    <property type="evidence" value="ECO:0007669"/>
    <property type="project" value="InterPro"/>
</dbReference>
<dbReference type="EC" id="1.3.1.76" evidence="2"/>
<dbReference type="EMBL" id="PZZP01000001">
    <property type="protein sequence ID" value="PTM58079.1"/>
    <property type="molecule type" value="Genomic_DNA"/>
</dbReference>
<evidence type="ECO:0000256" key="6">
    <source>
        <dbReference type="ARBA" id="ARBA00047561"/>
    </source>
</evidence>
<dbReference type="InterPro" id="IPR006367">
    <property type="entry name" value="Sirohaem_synthase_N"/>
</dbReference>
<sequence length="170" mass="18868">MTPFCPLMVDLQGKPAVVVGGGRVALRKVETLLEAKAQVTIVSPTLQPELLQLVEAGDAVWRRQPFSVDVLEEAWMVVAATDDAAVNAQVASAAGKRLLVNVVDQPELGNCHFPALLRRGRLTLAVSTGGASPRLAQQIRDGWKEQFDDTWTERLERLYQERRKRRASRR</sequence>
<proteinExistence type="predicted"/>
<dbReference type="PANTHER" id="PTHR35330">
    <property type="entry name" value="SIROHEME BIOSYNTHESIS PROTEIN MET8"/>
    <property type="match status" value="1"/>
</dbReference>
<keyword evidence="5" id="KW-0627">Porphyrin biosynthesis</keyword>
<dbReference type="InterPro" id="IPR042518">
    <property type="entry name" value="SirC_C"/>
</dbReference>
<dbReference type="RefSeq" id="WP_170105108.1">
    <property type="nucleotide sequence ID" value="NZ_PZZP01000001.1"/>
</dbReference>
<dbReference type="GO" id="GO:0043115">
    <property type="term" value="F:precorrin-2 dehydrogenase activity"/>
    <property type="evidence" value="ECO:0007669"/>
    <property type="project" value="UniProtKB-EC"/>
</dbReference>
<evidence type="ECO:0000256" key="3">
    <source>
        <dbReference type="ARBA" id="ARBA00023002"/>
    </source>
</evidence>
<reference evidence="8 9" key="1">
    <citation type="submission" date="2018-04" db="EMBL/GenBank/DDBJ databases">
        <title>Genomic Encyclopedia of Archaeal and Bacterial Type Strains, Phase II (KMG-II): from individual species to whole genera.</title>
        <authorList>
            <person name="Goeker M."/>
        </authorList>
    </citation>
    <scope>NUCLEOTIDE SEQUENCE [LARGE SCALE GENOMIC DNA]</scope>
    <source>
        <strain evidence="8 9">DSM 45169</strain>
    </source>
</reference>
<dbReference type="UniPathway" id="UPA00262">
    <property type="reaction ID" value="UER00222"/>
</dbReference>
<dbReference type="GO" id="GO:0019354">
    <property type="term" value="P:siroheme biosynthetic process"/>
    <property type="evidence" value="ECO:0007669"/>
    <property type="project" value="UniProtKB-UniPathway"/>
</dbReference>
<dbReference type="Pfam" id="PF14824">
    <property type="entry name" value="Sirohm_synth_M"/>
    <property type="match status" value="1"/>
</dbReference>
<dbReference type="InterPro" id="IPR036291">
    <property type="entry name" value="NAD(P)-bd_dom_sf"/>
</dbReference>
<comment type="caution">
    <text evidence="8">The sequence shown here is derived from an EMBL/GenBank/DDBJ whole genome shotgun (WGS) entry which is preliminary data.</text>
</comment>
<accession>A0A2T4Z865</accession>
<dbReference type="SUPFAM" id="SSF75615">
    <property type="entry name" value="Siroheme synthase middle domains-like"/>
    <property type="match status" value="1"/>
</dbReference>
<evidence type="ECO:0000313" key="8">
    <source>
        <dbReference type="EMBL" id="PTM58079.1"/>
    </source>
</evidence>
<dbReference type="InterPro" id="IPR028161">
    <property type="entry name" value="Met8-like"/>
</dbReference>
<gene>
    <name evidence="8" type="ORF">C8J48_0651</name>
</gene>
<comment type="pathway">
    <text evidence="1">Porphyrin-containing compound metabolism; siroheme biosynthesis; sirohydrochlorin from precorrin-2: step 1/1.</text>
</comment>
<dbReference type="InterPro" id="IPR028281">
    <property type="entry name" value="Sirohaem_synthase_central"/>
</dbReference>
<evidence type="ECO:0000313" key="9">
    <source>
        <dbReference type="Proteomes" id="UP000241639"/>
    </source>
</evidence>
<evidence type="ECO:0000256" key="5">
    <source>
        <dbReference type="ARBA" id="ARBA00023244"/>
    </source>
</evidence>
<keyword evidence="3" id="KW-0560">Oxidoreductase</keyword>
<dbReference type="NCBIfam" id="TIGR01470">
    <property type="entry name" value="cysG_Nterm"/>
    <property type="match status" value="1"/>
</dbReference>
<dbReference type="Gene3D" id="3.40.50.720">
    <property type="entry name" value="NAD(P)-binding Rossmann-like Domain"/>
    <property type="match status" value="1"/>
</dbReference>
<evidence type="ECO:0000256" key="2">
    <source>
        <dbReference type="ARBA" id="ARBA00012400"/>
    </source>
</evidence>
<dbReference type="PANTHER" id="PTHR35330:SF1">
    <property type="entry name" value="SIROHEME BIOSYNTHESIS PROTEIN MET8"/>
    <property type="match status" value="1"/>
</dbReference>